<reference evidence="7 8" key="1">
    <citation type="submission" date="2020-01" db="EMBL/GenBank/DDBJ databases">
        <title>Paenibacillus sp. nov., isolated from tomato rhizosphere.</title>
        <authorList>
            <person name="Weon H.-Y."/>
            <person name="Lee S.A."/>
        </authorList>
    </citation>
    <scope>NUCLEOTIDE SEQUENCE [LARGE SCALE GENOMIC DNA]</scope>
    <source>
        <strain evidence="7 8">12200R-189</strain>
    </source>
</reference>
<dbReference type="Gene3D" id="2.30.30.40">
    <property type="entry name" value="SH3 Domains"/>
    <property type="match status" value="1"/>
</dbReference>
<dbReference type="InterPro" id="IPR051202">
    <property type="entry name" value="Peptidase_C40"/>
</dbReference>
<evidence type="ECO:0000256" key="2">
    <source>
        <dbReference type="ARBA" id="ARBA00022670"/>
    </source>
</evidence>
<keyword evidence="4" id="KW-0788">Thiol protease</keyword>
<dbReference type="Pfam" id="PF08239">
    <property type="entry name" value="SH3_3"/>
    <property type="match status" value="1"/>
</dbReference>
<dbReference type="RefSeq" id="WP_162357441.1">
    <property type="nucleotide sequence ID" value="NZ_CP048209.1"/>
</dbReference>
<protein>
    <submittedName>
        <fullName evidence="7">Copper amine oxidase</fullName>
    </submittedName>
</protein>
<evidence type="ECO:0000256" key="4">
    <source>
        <dbReference type="ARBA" id="ARBA00022807"/>
    </source>
</evidence>
<dbReference type="InterPro" id="IPR038765">
    <property type="entry name" value="Papain-like_cys_pep_sf"/>
</dbReference>
<dbReference type="InterPro" id="IPR012854">
    <property type="entry name" value="Cu_amine_oxidase-like_N"/>
</dbReference>
<dbReference type="GO" id="GO:0008234">
    <property type="term" value="F:cysteine-type peptidase activity"/>
    <property type="evidence" value="ECO:0007669"/>
    <property type="project" value="UniProtKB-KW"/>
</dbReference>
<dbReference type="PANTHER" id="PTHR47053">
    <property type="entry name" value="MUREIN DD-ENDOPEPTIDASE MEPH-RELATED"/>
    <property type="match status" value="1"/>
</dbReference>
<keyword evidence="8" id="KW-1185">Reference proteome</keyword>
<dbReference type="InterPro" id="IPR000064">
    <property type="entry name" value="NLP_P60_dom"/>
</dbReference>
<evidence type="ECO:0000313" key="7">
    <source>
        <dbReference type="EMBL" id="QHT61002.1"/>
    </source>
</evidence>
<feature type="domain" description="NlpC/P60" evidence="6">
    <location>
        <begin position="221"/>
        <end position="345"/>
    </location>
</feature>
<evidence type="ECO:0000256" key="5">
    <source>
        <dbReference type="SAM" id="SignalP"/>
    </source>
</evidence>
<dbReference type="SUPFAM" id="SSF55383">
    <property type="entry name" value="Copper amine oxidase, domain N"/>
    <property type="match status" value="1"/>
</dbReference>
<evidence type="ECO:0000256" key="3">
    <source>
        <dbReference type="ARBA" id="ARBA00022801"/>
    </source>
</evidence>
<organism evidence="7 8">
    <name type="scientific">Paenibacillus lycopersici</name>
    <dbReference type="NCBI Taxonomy" id="2704462"/>
    <lineage>
        <taxon>Bacteria</taxon>
        <taxon>Bacillati</taxon>
        <taxon>Bacillota</taxon>
        <taxon>Bacilli</taxon>
        <taxon>Bacillales</taxon>
        <taxon>Paenibacillaceae</taxon>
        <taxon>Paenibacillus</taxon>
    </lineage>
</organism>
<accession>A0A6C0FY53</accession>
<dbReference type="Pfam" id="PF07833">
    <property type="entry name" value="Cu_amine_oxidN1"/>
    <property type="match status" value="1"/>
</dbReference>
<dbReference type="AlphaFoldDB" id="A0A6C0FY53"/>
<feature type="signal peptide" evidence="5">
    <location>
        <begin position="1"/>
        <end position="23"/>
    </location>
</feature>
<comment type="similarity">
    <text evidence="1">Belongs to the peptidase C40 family.</text>
</comment>
<gene>
    <name evidence="7" type="ORF">GXP70_14285</name>
</gene>
<dbReference type="Pfam" id="PF00877">
    <property type="entry name" value="NLPC_P60"/>
    <property type="match status" value="1"/>
</dbReference>
<proteinExistence type="inferred from homology"/>
<keyword evidence="3" id="KW-0378">Hydrolase</keyword>
<keyword evidence="5" id="KW-0732">Signal</keyword>
<name>A0A6C0FY53_9BACL</name>
<dbReference type="GO" id="GO:0006508">
    <property type="term" value="P:proteolysis"/>
    <property type="evidence" value="ECO:0007669"/>
    <property type="project" value="UniProtKB-KW"/>
</dbReference>
<dbReference type="Gene3D" id="3.90.1720.10">
    <property type="entry name" value="endopeptidase domain like (from Nostoc punctiforme)"/>
    <property type="match status" value="1"/>
</dbReference>
<dbReference type="SUPFAM" id="SSF54001">
    <property type="entry name" value="Cysteine proteinases"/>
    <property type="match status" value="1"/>
</dbReference>
<evidence type="ECO:0000313" key="8">
    <source>
        <dbReference type="Proteomes" id="UP000476064"/>
    </source>
</evidence>
<dbReference type="Gene3D" id="3.30.457.10">
    <property type="entry name" value="Copper amine oxidase-like, N-terminal domain"/>
    <property type="match status" value="1"/>
</dbReference>
<dbReference type="Proteomes" id="UP000476064">
    <property type="component" value="Chromosome"/>
</dbReference>
<dbReference type="InterPro" id="IPR036582">
    <property type="entry name" value="Mao_N_sf"/>
</dbReference>
<sequence>MQQSTIKYAVCALLLLTISPVQAERAHAEPELPPSLLLDGHPLDFPAPPVIENGVSYVPVRPIFEAEGAEVIWDERTQSVTATKGNTIITYRLGDHTAYKNRDKQDLAAPGKLIGGFSMVPLRFVSEMLGNVVQWHAYDRSISISSAHAFETEITFGVNLRSEPSSEEAATLIRMLAKGQRIHVIRAIDANWLEVQTEDGKIGFMSAKPKYSDYSSPELTMKQADALIAFGSTFIGTHYEFGAAANQTDAFDCSSFVKRVFGEVLGIDLPRVSYDQAKEGREVKLADLRKGDLLFFSARGLDIGHVGIYAGDGKILHTYSDKLGVHIEDFDGQWKDRFVTARRVF</sequence>
<dbReference type="EMBL" id="CP048209">
    <property type="protein sequence ID" value="QHT61002.1"/>
    <property type="molecule type" value="Genomic_DNA"/>
</dbReference>
<dbReference type="PROSITE" id="PS51935">
    <property type="entry name" value="NLPC_P60"/>
    <property type="match status" value="1"/>
</dbReference>
<dbReference type="CDD" id="cd00174">
    <property type="entry name" value="SH3"/>
    <property type="match status" value="1"/>
</dbReference>
<evidence type="ECO:0000259" key="6">
    <source>
        <dbReference type="PROSITE" id="PS51935"/>
    </source>
</evidence>
<evidence type="ECO:0000256" key="1">
    <source>
        <dbReference type="ARBA" id="ARBA00007074"/>
    </source>
</evidence>
<dbReference type="PANTHER" id="PTHR47053:SF1">
    <property type="entry name" value="MUREIN DD-ENDOPEPTIDASE MEPH-RELATED"/>
    <property type="match status" value="1"/>
</dbReference>
<keyword evidence="2" id="KW-0645">Protease</keyword>
<feature type="chain" id="PRO_5039169852" evidence="5">
    <location>
        <begin position="24"/>
        <end position="345"/>
    </location>
</feature>
<dbReference type="KEGG" id="plyc:GXP70_14285"/>
<dbReference type="InterPro" id="IPR003646">
    <property type="entry name" value="SH3-like_bac-type"/>
</dbReference>